<feature type="compositionally biased region" description="Polar residues" evidence="4">
    <location>
        <begin position="192"/>
        <end position="206"/>
    </location>
</feature>
<evidence type="ECO:0000259" key="5">
    <source>
        <dbReference type="PROSITE" id="PS51805"/>
    </source>
</evidence>
<evidence type="ECO:0000256" key="1">
    <source>
        <dbReference type="ARBA" id="ARBA00022723"/>
    </source>
</evidence>
<dbReference type="GO" id="GO:0008270">
    <property type="term" value="F:zinc ion binding"/>
    <property type="evidence" value="ECO:0007669"/>
    <property type="project" value="UniProtKB-KW"/>
</dbReference>
<dbReference type="Pfam" id="PF13771">
    <property type="entry name" value="zf-HC5HC2H"/>
    <property type="match status" value="1"/>
</dbReference>
<proteinExistence type="predicted"/>
<organism evidence="6">
    <name type="scientific">Aceria tosichella</name>
    <name type="common">wheat curl mite</name>
    <dbReference type="NCBI Taxonomy" id="561515"/>
    <lineage>
        <taxon>Eukaryota</taxon>
        <taxon>Metazoa</taxon>
        <taxon>Ecdysozoa</taxon>
        <taxon>Arthropoda</taxon>
        <taxon>Chelicerata</taxon>
        <taxon>Arachnida</taxon>
        <taxon>Acari</taxon>
        <taxon>Acariformes</taxon>
        <taxon>Trombidiformes</taxon>
        <taxon>Prostigmata</taxon>
        <taxon>Eupodina</taxon>
        <taxon>Eriophyoidea</taxon>
        <taxon>Eriophyidae</taxon>
        <taxon>Eriophyinae</taxon>
        <taxon>Aceriini</taxon>
        <taxon>Aceria</taxon>
    </lineage>
</organism>
<accession>A0A6G1SK90</accession>
<evidence type="ECO:0000256" key="3">
    <source>
        <dbReference type="ARBA" id="ARBA00022833"/>
    </source>
</evidence>
<dbReference type="EMBL" id="GGYP01006124">
    <property type="protein sequence ID" value="MDE50895.1"/>
    <property type="molecule type" value="Transcribed_RNA"/>
</dbReference>
<sequence length="453" mass="51627">MDLVFNRTKKIPTSRFGRQCSLCGSCHGVPIECSARGCKEAYHTTCAIRGKLKMQAIFGRSFKGGIKLRSYCREHSPAVDLENGNMSAQADKIDANGVKEIDMTNLADDRLQEANEELDYFWKYVDINDVQKKISEMYARQRECKSELRHNECSDKESSPKKAKNHSLKTADSSPKKTGSPKKVKIKHDEGSNSAMGLNSSADEPLSQETDPLVIDLIYRYWMLLRTANNGQSLIKFSPSALKEREFEQRKSIMKLRIELERVRNLSYMIGKREKLKASWLKTHQNIIKRTFSIINDLKPVSDAMPMIESSGSSDVTSHTNHNRISSNHPHLINNHNTHTTNNKKSLHQTQHLMPTNGMFDESVQLINDLISCDQIYELPNSSTNSNYDNLSYQERSTLERRRTLSLVRRINRQLKNISVKSESNPYRKSYLATKRSDSPTGVGHTVTAKVIR</sequence>
<gene>
    <name evidence="6" type="primary">rno</name>
    <name evidence="6" type="ORF">g.1727</name>
</gene>
<keyword evidence="1" id="KW-0479">Metal-binding</keyword>
<dbReference type="GO" id="GO:0006357">
    <property type="term" value="P:regulation of transcription by RNA polymerase II"/>
    <property type="evidence" value="ECO:0007669"/>
    <property type="project" value="TreeGrafter"/>
</dbReference>
<protein>
    <submittedName>
        <fullName evidence="6">PHD finger protein rhinoceros</fullName>
    </submittedName>
</protein>
<keyword evidence="3" id="KW-0862">Zinc</keyword>
<feature type="region of interest" description="Disordered" evidence="4">
    <location>
        <begin position="145"/>
        <end position="206"/>
    </location>
</feature>
<dbReference type="InterPro" id="IPR013083">
    <property type="entry name" value="Znf_RING/FYVE/PHD"/>
</dbReference>
<reference evidence="6" key="1">
    <citation type="submission" date="2018-10" db="EMBL/GenBank/DDBJ databases">
        <title>Transcriptome assembly of Aceria tosichella (Wheat curl mite) Type 2.</title>
        <authorList>
            <person name="Scully E.D."/>
            <person name="Geib S.M."/>
            <person name="Palmer N.A."/>
            <person name="Gupta A.K."/>
            <person name="Sarath G."/>
            <person name="Tatineni S."/>
        </authorList>
    </citation>
    <scope>NUCLEOTIDE SEQUENCE</scope>
    <source>
        <strain evidence="6">LincolnNE</strain>
    </source>
</reference>
<dbReference type="InterPro" id="IPR034732">
    <property type="entry name" value="EPHD"/>
</dbReference>
<dbReference type="PANTHER" id="PTHR13793">
    <property type="entry name" value="PHD FINGER PROTEINS"/>
    <property type="match status" value="1"/>
</dbReference>
<dbReference type="AlphaFoldDB" id="A0A6G1SK90"/>
<feature type="compositionally biased region" description="Polar residues" evidence="4">
    <location>
        <begin position="168"/>
        <end position="177"/>
    </location>
</feature>
<feature type="compositionally biased region" description="Basic and acidic residues" evidence="4">
    <location>
        <begin position="145"/>
        <end position="160"/>
    </location>
</feature>
<dbReference type="InterPro" id="IPR050701">
    <property type="entry name" value="Histone_Mod_Regulator"/>
</dbReference>
<keyword evidence="2" id="KW-0863">Zinc-finger</keyword>
<dbReference type="PROSITE" id="PS51805">
    <property type="entry name" value="EPHD"/>
    <property type="match status" value="1"/>
</dbReference>
<feature type="domain" description="PHD-type" evidence="5">
    <location>
        <begin position="1"/>
        <end position="76"/>
    </location>
</feature>
<dbReference type="Gene3D" id="3.30.40.10">
    <property type="entry name" value="Zinc/RING finger domain, C3HC4 (zinc finger)"/>
    <property type="match status" value="1"/>
</dbReference>
<name>A0A6G1SK90_9ACAR</name>
<evidence type="ECO:0000313" key="6">
    <source>
        <dbReference type="EMBL" id="MDE50895.1"/>
    </source>
</evidence>
<dbReference type="PANTHER" id="PTHR13793:SF160">
    <property type="entry name" value="PHD FINGER PROTEIN RHINOCEROS"/>
    <property type="match status" value="1"/>
</dbReference>
<evidence type="ECO:0000256" key="2">
    <source>
        <dbReference type="ARBA" id="ARBA00022771"/>
    </source>
</evidence>
<feature type="region of interest" description="Disordered" evidence="4">
    <location>
        <begin position="434"/>
        <end position="453"/>
    </location>
</feature>
<evidence type="ECO:0000256" key="4">
    <source>
        <dbReference type="SAM" id="MobiDB-lite"/>
    </source>
</evidence>